<keyword evidence="4 12" id="KW-0732">Signal</keyword>
<dbReference type="RefSeq" id="XP_032833030.1">
    <property type="nucleotide sequence ID" value="XM_032977139.1"/>
</dbReference>
<dbReference type="Proteomes" id="UP001318040">
    <property type="component" value="Chromosome 62"/>
</dbReference>
<keyword evidence="7 11" id="KW-1133">Transmembrane helix</keyword>
<sequence>METLCFAQRVMIAVQLLLLLSATLGAQSVTSKIDHDSEASGGSGGDAKLRCVYKGSKTARQIIWEKETNQERVYIASRHDDKSHVSDVTLQERLTFLGQGNNDATILIRALRVSDSGTYICKFMTMTGLLEAKINLIVVVTPEVTLALGPAPLVSGGGASQLAATCVAANGNPAASVAWTLKNVSGSHFHFDAMKVDAGTIIDHKNGTISVTRELRLEPTKEMHKASLACVVTQPGNRNPIEKIVALDVHYKPEVTVSGVTGPMQEGSTKVTLSCRADANPSAKYSWMRNGTHMNGSDHSTLTLDRAVSNSGMYRCIAVNYMGSDAGEIEVNITYAPAQPTTVPTTTPLSGTGLRVSDGPGSLVWIGAGLGLLIIVMGIAVGVCVIMKKRMKKSANGLGDVHLSRNTENKPLAAASLSAHCYDVVTPAASCSKKLIVETEITYAELDRAALHRGQRSAQHQPQVQQDSTIYAHIVHGR</sequence>
<evidence type="ECO:0000313" key="15">
    <source>
        <dbReference type="RefSeq" id="XP_032833030.1"/>
    </source>
</evidence>
<proteinExistence type="inferred from homology"/>
<feature type="chain" id="PRO_5042542382" evidence="12">
    <location>
        <begin position="26"/>
        <end position="478"/>
    </location>
</feature>
<dbReference type="Pfam" id="PF13927">
    <property type="entry name" value="Ig_3"/>
    <property type="match status" value="1"/>
</dbReference>
<dbReference type="GO" id="GO:0007156">
    <property type="term" value="P:homophilic cell adhesion via plasma membrane adhesion molecules"/>
    <property type="evidence" value="ECO:0007669"/>
    <property type="project" value="TreeGrafter"/>
</dbReference>
<evidence type="ECO:0000256" key="12">
    <source>
        <dbReference type="SAM" id="SignalP"/>
    </source>
</evidence>
<dbReference type="InterPro" id="IPR007110">
    <property type="entry name" value="Ig-like_dom"/>
</dbReference>
<evidence type="ECO:0000256" key="9">
    <source>
        <dbReference type="ARBA" id="ARBA00023157"/>
    </source>
</evidence>
<evidence type="ECO:0000259" key="13">
    <source>
        <dbReference type="PROSITE" id="PS50835"/>
    </source>
</evidence>
<dbReference type="PANTHER" id="PTHR23277">
    <property type="entry name" value="NECTIN-RELATED"/>
    <property type="match status" value="1"/>
</dbReference>
<dbReference type="GO" id="GO:0007157">
    <property type="term" value="P:heterophilic cell-cell adhesion via plasma membrane cell adhesion molecules"/>
    <property type="evidence" value="ECO:0007669"/>
    <property type="project" value="TreeGrafter"/>
</dbReference>
<dbReference type="GO" id="GO:0005912">
    <property type="term" value="C:adherens junction"/>
    <property type="evidence" value="ECO:0007669"/>
    <property type="project" value="TreeGrafter"/>
</dbReference>
<evidence type="ECO:0000256" key="10">
    <source>
        <dbReference type="ARBA" id="ARBA00023180"/>
    </source>
</evidence>
<feature type="domain" description="Ig-like" evidence="13">
    <location>
        <begin position="27"/>
        <end position="121"/>
    </location>
</feature>
<dbReference type="GeneID" id="103091727"/>
<evidence type="ECO:0000256" key="6">
    <source>
        <dbReference type="ARBA" id="ARBA00022889"/>
    </source>
</evidence>
<dbReference type="GO" id="GO:0016020">
    <property type="term" value="C:membrane"/>
    <property type="evidence" value="ECO:0007669"/>
    <property type="project" value="UniProtKB-SubCell"/>
</dbReference>
<dbReference type="Gene3D" id="2.60.40.10">
    <property type="entry name" value="Immunoglobulins"/>
    <property type="match status" value="3"/>
</dbReference>
<dbReference type="InterPro" id="IPR013106">
    <property type="entry name" value="Ig_V-set"/>
</dbReference>
<protein>
    <submittedName>
        <fullName evidence="15">Nectin-1 isoform X1</fullName>
    </submittedName>
</protein>
<dbReference type="PANTHER" id="PTHR23277:SF121">
    <property type="entry name" value="IMMUNOGLOBULIN SUPERFAMILY MEMBER 21"/>
    <property type="match status" value="1"/>
</dbReference>
<evidence type="ECO:0000256" key="3">
    <source>
        <dbReference type="ARBA" id="ARBA00022692"/>
    </source>
</evidence>
<dbReference type="KEGG" id="pmrn:103091727"/>
<dbReference type="PROSITE" id="PS50835">
    <property type="entry name" value="IG_LIKE"/>
    <property type="match status" value="3"/>
</dbReference>
<feature type="signal peptide" evidence="12">
    <location>
        <begin position="1"/>
        <end position="25"/>
    </location>
</feature>
<dbReference type="InterPro" id="IPR051427">
    <property type="entry name" value="Nectin/Nectin-like"/>
</dbReference>
<evidence type="ECO:0000256" key="1">
    <source>
        <dbReference type="ARBA" id="ARBA00004167"/>
    </source>
</evidence>
<dbReference type="SMART" id="SM00408">
    <property type="entry name" value="IGc2"/>
    <property type="match status" value="2"/>
</dbReference>
<dbReference type="InterPro" id="IPR013162">
    <property type="entry name" value="CD80_C2-set"/>
</dbReference>
<evidence type="ECO:0000256" key="8">
    <source>
        <dbReference type="ARBA" id="ARBA00023136"/>
    </source>
</evidence>
<evidence type="ECO:0000313" key="14">
    <source>
        <dbReference type="Proteomes" id="UP001318040"/>
    </source>
</evidence>
<evidence type="ECO:0000256" key="2">
    <source>
        <dbReference type="ARBA" id="ARBA00007810"/>
    </source>
</evidence>
<dbReference type="AlphaFoldDB" id="A0AAJ7XG27"/>
<dbReference type="SMART" id="SM00406">
    <property type="entry name" value="IGv"/>
    <property type="match status" value="1"/>
</dbReference>
<dbReference type="InterPro" id="IPR003599">
    <property type="entry name" value="Ig_sub"/>
</dbReference>
<reference evidence="15" key="1">
    <citation type="submission" date="2025-08" db="UniProtKB">
        <authorList>
            <consortium name="RefSeq"/>
        </authorList>
    </citation>
    <scope>IDENTIFICATION</scope>
    <source>
        <tissue evidence="15">Sperm</tissue>
    </source>
</reference>
<comment type="subcellular location">
    <subcellularLocation>
        <location evidence="1">Membrane</location>
        <topology evidence="1">Single-pass membrane protein</topology>
    </subcellularLocation>
</comment>
<keyword evidence="5" id="KW-0677">Repeat</keyword>
<keyword evidence="6" id="KW-0130">Cell adhesion</keyword>
<evidence type="ECO:0000256" key="4">
    <source>
        <dbReference type="ARBA" id="ARBA00022729"/>
    </source>
</evidence>
<evidence type="ECO:0000256" key="7">
    <source>
        <dbReference type="ARBA" id="ARBA00022989"/>
    </source>
</evidence>
<comment type="similarity">
    <text evidence="2">Belongs to the nectin family.</text>
</comment>
<dbReference type="SMART" id="SM00409">
    <property type="entry name" value="IG"/>
    <property type="match status" value="2"/>
</dbReference>
<feature type="transmembrane region" description="Helical" evidence="11">
    <location>
        <begin position="363"/>
        <end position="386"/>
    </location>
</feature>
<feature type="domain" description="Ig-like" evidence="13">
    <location>
        <begin position="253"/>
        <end position="334"/>
    </location>
</feature>
<gene>
    <name evidence="15" type="primary">LOC103091727</name>
</gene>
<keyword evidence="9" id="KW-1015">Disulfide bond</keyword>
<dbReference type="Pfam" id="PF07686">
    <property type="entry name" value="V-set"/>
    <property type="match status" value="1"/>
</dbReference>
<keyword evidence="10" id="KW-0325">Glycoprotein</keyword>
<accession>A0AAJ7XG27</accession>
<name>A0AAJ7XG27_PETMA</name>
<evidence type="ECO:0000256" key="5">
    <source>
        <dbReference type="ARBA" id="ARBA00022737"/>
    </source>
</evidence>
<organism evidence="14 15">
    <name type="scientific">Petromyzon marinus</name>
    <name type="common">Sea lamprey</name>
    <dbReference type="NCBI Taxonomy" id="7757"/>
    <lineage>
        <taxon>Eukaryota</taxon>
        <taxon>Metazoa</taxon>
        <taxon>Chordata</taxon>
        <taxon>Craniata</taxon>
        <taxon>Vertebrata</taxon>
        <taxon>Cyclostomata</taxon>
        <taxon>Hyperoartia</taxon>
        <taxon>Petromyzontiformes</taxon>
        <taxon>Petromyzontidae</taxon>
        <taxon>Petromyzon</taxon>
    </lineage>
</organism>
<keyword evidence="14" id="KW-1185">Reference proteome</keyword>
<keyword evidence="3 11" id="KW-0812">Transmembrane</keyword>
<feature type="domain" description="Ig-like" evidence="13">
    <location>
        <begin position="142"/>
        <end position="246"/>
    </location>
</feature>
<dbReference type="InterPro" id="IPR003598">
    <property type="entry name" value="Ig_sub2"/>
</dbReference>
<evidence type="ECO:0000256" key="11">
    <source>
        <dbReference type="SAM" id="Phobius"/>
    </source>
</evidence>
<dbReference type="InterPro" id="IPR013783">
    <property type="entry name" value="Ig-like_fold"/>
</dbReference>
<dbReference type="SUPFAM" id="SSF48726">
    <property type="entry name" value="Immunoglobulin"/>
    <property type="match status" value="3"/>
</dbReference>
<dbReference type="Pfam" id="PF08205">
    <property type="entry name" value="C2-set_2"/>
    <property type="match status" value="1"/>
</dbReference>
<dbReference type="InterPro" id="IPR036179">
    <property type="entry name" value="Ig-like_dom_sf"/>
</dbReference>
<keyword evidence="8 11" id="KW-0472">Membrane</keyword>